<sequence length="286" mass="29761">MQRYTVGNAFSEAIAFVKENLTNLLLLLGSAVVLGQVGQAVLTGGSDEQFGQNIARMVQSGDIQGSFGLFGTALAAMILGAVLQSAAQFAILRQGLSDEKDVSTTMVYGLVATIVNMLFWMAIGLGIVLIFVVLFGVTGVFADLQGGGSPSGAGIAGIVGLLFVLILVVLPLMLWLAARLFVATPVMAHARSINPIYGLVESWRLTSGSVQWSVLGTLLLFILVVFAISMVFGLVGALFMLIGGQMVGAVVAGVVAGVPTAIISLGMTAGVYRALVPVDSRYDIFN</sequence>
<keyword evidence="1" id="KW-0472">Membrane</keyword>
<dbReference type="Proteomes" id="UP000503018">
    <property type="component" value="Chromosome"/>
</dbReference>
<evidence type="ECO:0000256" key="1">
    <source>
        <dbReference type="SAM" id="Phobius"/>
    </source>
</evidence>
<evidence type="ECO:0000313" key="3">
    <source>
        <dbReference type="Proteomes" id="UP000503018"/>
    </source>
</evidence>
<feature type="transmembrane region" description="Helical" evidence="1">
    <location>
        <begin position="21"/>
        <end position="43"/>
    </location>
</feature>
<organism evidence="2 3">
    <name type="scientific">Sphingomonas lacunae</name>
    <dbReference type="NCBI Taxonomy" id="2698828"/>
    <lineage>
        <taxon>Bacteria</taxon>
        <taxon>Pseudomonadati</taxon>
        <taxon>Pseudomonadota</taxon>
        <taxon>Alphaproteobacteria</taxon>
        <taxon>Sphingomonadales</taxon>
        <taxon>Sphingomonadaceae</taxon>
        <taxon>Sphingomonas</taxon>
    </lineage>
</organism>
<feature type="transmembrane region" description="Helical" evidence="1">
    <location>
        <begin position="248"/>
        <end position="272"/>
    </location>
</feature>
<dbReference type="KEGG" id="slan:GV829_08745"/>
<dbReference type="RefSeq" id="WP_169945879.1">
    <property type="nucleotide sequence ID" value="NZ_CP053015.1"/>
</dbReference>
<accession>A0A6M4ATT7</accession>
<feature type="transmembrane region" description="Helical" evidence="1">
    <location>
        <begin position="214"/>
        <end position="242"/>
    </location>
</feature>
<keyword evidence="3" id="KW-1185">Reference proteome</keyword>
<dbReference type="EMBL" id="CP053015">
    <property type="protein sequence ID" value="QJQ32527.1"/>
    <property type="molecule type" value="Genomic_DNA"/>
</dbReference>
<name>A0A6M4ATT7_9SPHN</name>
<evidence type="ECO:0008006" key="4">
    <source>
        <dbReference type="Google" id="ProtNLM"/>
    </source>
</evidence>
<evidence type="ECO:0000313" key="2">
    <source>
        <dbReference type="EMBL" id="QJQ32527.1"/>
    </source>
</evidence>
<reference evidence="2 3" key="1">
    <citation type="submission" date="2020-01" db="EMBL/GenBank/DDBJ databases">
        <title>Sphingomonas sp. strain CSW-10.</title>
        <authorList>
            <person name="Chen W.-M."/>
        </authorList>
    </citation>
    <scope>NUCLEOTIDE SEQUENCE [LARGE SCALE GENOMIC DNA]</scope>
    <source>
        <strain evidence="2 3">CSW-10</strain>
    </source>
</reference>
<feature type="transmembrane region" description="Helical" evidence="1">
    <location>
        <begin position="107"/>
        <end position="135"/>
    </location>
</feature>
<dbReference type="AlphaFoldDB" id="A0A6M4ATT7"/>
<keyword evidence="1" id="KW-1133">Transmembrane helix</keyword>
<feature type="transmembrane region" description="Helical" evidence="1">
    <location>
        <begin position="155"/>
        <end position="182"/>
    </location>
</feature>
<proteinExistence type="predicted"/>
<protein>
    <recommendedName>
        <fullName evidence="4">Glycerophosphoryl diester phosphodiesterase membrane domain-containing protein</fullName>
    </recommendedName>
</protein>
<feature type="transmembrane region" description="Helical" evidence="1">
    <location>
        <begin position="63"/>
        <end position="86"/>
    </location>
</feature>
<keyword evidence="1" id="KW-0812">Transmembrane</keyword>
<gene>
    <name evidence="2" type="ORF">GV829_08745</name>
</gene>